<keyword evidence="4" id="KW-0539">Nucleus</keyword>
<dbReference type="AlphaFoldDB" id="A0A7D9ELE3"/>
<keyword evidence="2" id="KW-0238">DNA-binding</keyword>
<dbReference type="InterPro" id="IPR027417">
    <property type="entry name" value="P-loop_NTPase"/>
</dbReference>
<dbReference type="GO" id="GO:0005634">
    <property type="term" value="C:nucleus"/>
    <property type="evidence" value="ECO:0007669"/>
    <property type="project" value="TreeGrafter"/>
</dbReference>
<dbReference type="EMBL" id="CACRXK020007027">
    <property type="protein sequence ID" value="CAB4011104.1"/>
    <property type="molecule type" value="Genomic_DNA"/>
</dbReference>
<dbReference type="PROSITE" id="PS51194">
    <property type="entry name" value="HELICASE_CTER"/>
    <property type="match status" value="1"/>
</dbReference>
<dbReference type="OrthoDB" id="10261556at2759"/>
<dbReference type="GO" id="GO:0005737">
    <property type="term" value="C:cytoplasm"/>
    <property type="evidence" value="ECO:0007669"/>
    <property type="project" value="TreeGrafter"/>
</dbReference>
<evidence type="ECO:0000256" key="6">
    <source>
        <dbReference type="ARBA" id="ARBA00034808"/>
    </source>
</evidence>
<dbReference type="Pfam" id="PF00271">
    <property type="entry name" value="Helicase_C"/>
    <property type="match status" value="1"/>
</dbReference>
<comment type="similarity">
    <text evidence="1">Belongs to the helicase family. RecQ subfamily.</text>
</comment>
<evidence type="ECO:0000313" key="10">
    <source>
        <dbReference type="Proteomes" id="UP001152795"/>
    </source>
</evidence>
<proteinExistence type="inferred from homology"/>
<evidence type="ECO:0000256" key="3">
    <source>
        <dbReference type="ARBA" id="ARBA00023235"/>
    </source>
</evidence>
<evidence type="ECO:0000256" key="1">
    <source>
        <dbReference type="ARBA" id="ARBA00005446"/>
    </source>
</evidence>
<dbReference type="GO" id="GO:0009378">
    <property type="term" value="F:four-way junction helicase activity"/>
    <property type="evidence" value="ECO:0007669"/>
    <property type="project" value="TreeGrafter"/>
</dbReference>
<accession>A0A7D9ELE3</accession>
<dbReference type="PANTHER" id="PTHR13710">
    <property type="entry name" value="DNA HELICASE RECQ FAMILY MEMBER"/>
    <property type="match status" value="1"/>
</dbReference>
<comment type="catalytic activity">
    <reaction evidence="5">
        <text>Couples ATP hydrolysis with the unwinding of duplex DNA by translocating in the 3'-5' direction.</text>
        <dbReference type="EC" id="5.6.2.4"/>
    </reaction>
</comment>
<dbReference type="GO" id="GO:0043138">
    <property type="term" value="F:3'-5' DNA helicase activity"/>
    <property type="evidence" value="ECO:0007669"/>
    <property type="project" value="UniProtKB-EC"/>
</dbReference>
<name>A0A7D9ELE3_PARCT</name>
<evidence type="ECO:0000256" key="4">
    <source>
        <dbReference type="ARBA" id="ARBA00023242"/>
    </source>
</evidence>
<dbReference type="SUPFAM" id="SSF52540">
    <property type="entry name" value="P-loop containing nucleoside triphosphate hydrolases"/>
    <property type="match status" value="1"/>
</dbReference>
<dbReference type="GO" id="GO:0000724">
    <property type="term" value="P:double-strand break repair via homologous recombination"/>
    <property type="evidence" value="ECO:0007669"/>
    <property type="project" value="TreeGrafter"/>
</dbReference>
<reference evidence="9" key="1">
    <citation type="submission" date="2020-04" db="EMBL/GenBank/DDBJ databases">
        <authorList>
            <person name="Alioto T."/>
            <person name="Alioto T."/>
            <person name="Gomez Garrido J."/>
        </authorList>
    </citation>
    <scope>NUCLEOTIDE SEQUENCE</scope>
    <source>
        <strain evidence="9">A484AB</strain>
    </source>
</reference>
<dbReference type="EC" id="5.6.2.4" evidence="6"/>
<dbReference type="SMART" id="SM00490">
    <property type="entry name" value="HELICc"/>
    <property type="match status" value="1"/>
</dbReference>
<sequence>MHDILEGVLQYECKEMLKILINEEKYFTLEQLNTRIKLFDYGYYNDLNKPSPILQRTLASENNSLRQKAAQMYCLGMFLPPIIGTLIPEDDKHWQLFWVLLDIIDIILAHKTTVYSIGVLEGLIEEHHSTFVNLYPGRSIIPKMHYMVHYLSHMLRYSSGKIVVARETEYFQQLLAKEVSVANMETLFEGTSSSSKYAAFREAYGRLHELRALLSPDVSFIALTATATLDTKKFILDTLCMNNPVEVQESPNKKNVMYSVTYIQQSHRIDDTFQWIVDEIINMGSSAERVIIYCQTIKQCSVVYSKLRACLGEHFHSGQSVESAVLEMLHSCTPQANKDNIIKSFQDPNGTVKALVATIAFGMGIDCKRVHTSVHFGPPKNVESYIQESGRIGRDGQLSKSYIIYQGILLGHVENNIKEYLKTTECRRKSLLSHFGISLGNVQSPQPAHLCCDNCALNCMCGMTQCKSYSIYPGILANPSQLNVELPISNVIREVTSTHYQKLKEELVKFQKKLLMDVIGKVSMGQMHLHIPPQMVIGFGQVQMNQVLEHCGSIFSVDDVYKFVEIWHHNHAHSIYLMLCNVFDNNEDTCITGACNLLIPTFDDDDDNVDEEDINDEWACFLDDSDLLNMALENLSISHLNDNDSNENIEESF</sequence>
<evidence type="ECO:0000256" key="2">
    <source>
        <dbReference type="ARBA" id="ARBA00023125"/>
    </source>
</evidence>
<keyword evidence="10" id="KW-1185">Reference proteome</keyword>
<evidence type="ECO:0000313" key="9">
    <source>
        <dbReference type="EMBL" id="CAB4011104.1"/>
    </source>
</evidence>
<keyword evidence="3" id="KW-0413">Isomerase</keyword>
<dbReference type="GO" id="GO:0005694">
    <property type="term" value="C:chromosome"/>
    <property type="evidence" value="ECO:0007669"/>
    <property type="project" value="TreeGrafter"/>
</dbReference>
<dbReference type="Proteomes" id="UP001152795">
    <property type="component" value="Unassembled WGS sequence"/>
</dbReference>
<evidence type="ECO:0000256" key="5">
    <source>
        <dbReference type="ARBA" id="ARBA00034617"/>
    </source>
</evidence>
<dbReference type="InterPro" id="IPR001650">
    <property type="entry name" value="Helicase_C-like"/>
</dbReference>
<dbReference type="GO" id="GO:0003677">
    <property type="term" value="F:DNA binding"/>
    <property type="evidence" value="ECO:0007669"/>
    <property type="project" value="UniProtKB-KW"/>
</dbReference>
<dbReference type="PANTHER" id="PTHR13710:SF153">
    <property type="entry name" value="RECQ-LIKE DNA HELICASE BLM"/>
    <property type="match status" value="1"/>
</dbReference>
<evidence type="ECO:0000256" key="7">
    <source>
        <dbReference type="ARBA" id="ARBA00044542"/>
    </source>
</evidence>
<feature type="domain" description="Helicase C-terminal" evidence="8">
    <location>
        <begin position="268"/>
        <end position="432"/>
    </location>
</feature>
<evidence type="ECO:0000259" key="8">
    <source>
        <dbReference type="PROSITE" id="PS51194"/>
    </source>
</evidence>
<gene>
    <name evidence="9" type="ORF">PACLA_8A043486</name>
</gene>
<dbReference type="Gene3D" id="3.40.50.300">
    <property type="entry name" value="P-loop containing nucleotide triphosphate hydrolases"/>
    <property type="match status" value="2"/>
</dbReference>
<comment type="caution">
    <text evidence="9">The sequence shown here is derived from an EMBL/GenBank/DDBJ whole genome shotgun (WGS) entry which is preliminary data.</text>
</comment>
<organism evidence="9 10">
    <name type="scientific">Paramuricea clavata</name>
    <name type="common">Red gorgonian</name>
    <name type="synonym">Violescent sea-whip</name>
    <dbReference type="NCBI Taxonomy" id="317549"/>
    <lineage>
        <taxon>Eukaryota</taxon>
        <taxon>Metazoa</taxon>
        <taxon>Cnidaria</taxon>
        <taxon>Anthozoa</taxon>
        <taxon>Octocorallia</taxon>
        <taxon>Malacalcyonacea</taxon>
        <taxon>Plexauridae</taxon>
        <taxon>Paramuricea</taxon>
    </lineage>
</organism>
<protein>
    <recommendedName>
        <fullName evidence="6">DNA 3'-5' helicase</fullName>
        <ecNumber evidence="6">5.6.2.4</ecNumber>
    </recommendedName>
    <alternativeName>
        <fullName evidence="7">DNA 3'-5' helicase BLM</fullName>
    </alternativeName>
</protein>